<dbReference type="Proteomes" id="UP000183076">
    <property type="component" value="Unassembled WGS sequence"/>
</dbReference>
<protein>
    <submittedName>
        <fullName evidence="1">Uncharacterized protein</fullName>
    </submittedName>
</protein>
<proteinExistence type="predicted"/>
<organism evidence="1 2">
    <name type="scientific">Sulfitobacter pontiacus</name>
    <dbReference type="NCBI Taxonomy" id="60137"/>
    <lineage>
        <taxon>Bacteria</taxon>
        <taxon>Pseudomonadati</taxon>
        <taxon>Pseudomonadota</taxon>
        <taxon>Alphaproteobacteria</taxon>
        <taxon>Rhodobacterales</taxon>
        <taxon>Roseobacteraceae</taxon>
        <taxon>Sulfitobacter</taxon>
    </lineage>
</organism>
<dbReference type="AlphaFoldDB" id="A0A1H2Y1X8"/>
<dbReference type="STRING" id="60137.SAMN04488041_104105"/>
<name>A0A1H2Y1X8_9RHOB</name>
<accession>A0A1H2Y1X8</accession>
<evidence type="ECO:0000313" key="1">
    <source>
        <dbReference type="EMBL" id="SDW99203.1"/>
    </source>
</evidence>
<dbReference type="EMBL" id="FNNB01000004">
    <property type="protein sequence ID" value="SDW99203.1"/>
    <property type="molecule type" value="Genomic_DNA"/>
</dbReference>
<gene>
    <name evidence="1" type="ORF">SAMN04488041_104105</name>
</gene>
<evidence type="ECO:0000313" key="2">
    <source>
        <dbReference type="Proteomes" id="UP000183076"/>
    </source>
</evidence>
<sequence>MTPQEIEALFTRSDDSYAFARWGRPLAPVVFGVDDATLTVVKSAIEAVCQLAGHSMSETDPELGSNLMMFFFKDWAELLEVPDLDRLVPDLAPLVEKLDAAGANQYRLFRFDETGAIKACFVFLRMDQQLSAMPAQALALGQIVQSFLLWSDTAFREVSPLALHEGATILKPEVAALLRAAYDPVMPVAAQDPSHALRLFARVGAAQ</sequence>
<dbReference type="GeneID" id="94021016"/>
<dbReference type="RefSeq" id="WP_074636271.1">
    <property type="nucleotide sequence ID" value="NZ_CP160849.1"/>
</dbReference>
<reference evidence="2" key="1">
    <citation type="submission" date="2016-10" db="EMBL/GenBank/DDBJ databases">
        <authorList>
            <person name="Varghese N."/>
            <person name="Submissions S."/>
        </authorList>
    </citation>
    <scope>NUCLEOTIDE SEQUENCE [LARGE SCALE GENOMIC DNA]</scope>
    <source>
        <strain evidence="2">DSM 10014</strain>
    </source>
</reference>